<evidence type="ECO:0000256" key="1">
    <source>
        <dbReference type="SAM" id="Phobius"/>
    </source>
</evidence>
<dbReference type="Gene3D" id="2.10.70.10">
    <property type="entry name" value="Complement Module, domain 1"/>
    <property type="match status" value="1"/>
</dbReference>
<protein>
    <submittedName>
        <fullName evidence="3">Smp_200730</fullName>
    </submittedName>
</protein>
<evidence type="ECO:0000313" key="3">
    <source>
        <dbReference type="WBParaSite" id="Smp_175580.6"/>
    </source>
</evidence>
<dbReference type="WBParaSite" id="Smp_175580.6">
    <property type="protein sequence ID" value="Smp_175580.6"/>
    <property type="gene ID" value="Smp_175580"/>
</dbReference>
<feature type="domain" description="VWFC" evidence="2">
    <location>
        <begin position="163"/>
        <end position="228"/>
    </location>
</feature>
<keyword evidence="1" id="KW-0812">Transmembrane</keyword>
<dbReference type="SUPFAM" id="SSF57603">
    <property type="entry name" value="FnI-like domain"/>
    <property type="match status" value="1"/>
</dbReference>
<dbReference type="PROSITE" id="PS50184">
    <property type="entry name" value="VWFC_2"/>
    <property type="match status" value="1"/>
</dbReference>
<keyword evidence="1" id="KW-0472">Membrane</keyword>
<sequence length="231" mass="26496">MKMINLHRYFLLTINYLFYVWIICIHVNCFVQSINEQSLIEQNYSQNNNNNNNNPIGCIDSDGIWRGLFSTWMENPTCWCTCQPVSRMAVSVCDGCEINKSINNNNLNINSNYENNKNLLNNESIIEIFNSFDTIKKTNNNEINQKRSVDNHYDHKISLKNSNSCYYAVTNTYYQHKDIWMSAEVPCVKCKCQHGNVHCVGEPHQCPSVCLPGQYSQPAGPCCHTICKGTA</sequence>
<dbReference type="InterPro" id="IPR001007">
    <property type="entry name" value="VWF_dom"/>
</dbReference>
<evidence type="ECO:0000259" key="2">
    <source>
        <dbReference type="PROSITE" id="PS50184"/>
    </source>
</evidence>
<organism evidence="3">
    <name type="scientific">Schistosoma mansoni</name>
    <name type="common">Blood fluke</name>
    <dbReference type="NCBI Taxonomy" id="6183"/>
    <lineage>
        <taxon>Eukaryota</taxon>
        <taxon>Metazoa</taxon>
        <taxon>Spiralia</taxon>
        <taxon>Lophotrochozoa</taxon>
        <taxon>Platyhelminthes</taxon>
        <taxon>Trematoda</taxon>
        <taxon>Digenea</taxon>
        <taxon>Strigeidida</taxon>
        <taxon>Schistosomatoidea</taxon>
        <taxon>Schistosomatidae</taxon>
        <taxon>Schistosoma</taxon>
    </lineage>
</organism>
<proteinExistence type="predicted"/>
<accession>A0A5K4EXM3</accession>
<keyword evidence="1" id="KW-1133">Transmembrane helix</keyword>
<dbReference type="AlphaFoldDB" id="A0A5K4EXM3"/>
<feature type="transmembrane region" description="Helical" evidence="1">
    <location>
        <begin position="9"/>
        <end position="28"/>
    </location>
</feature>
<name>A0A5K4EXM3_SCHMA</name>
<reference evidence="3" key="1">
    <citation type="submission" date="2019-11" db="UniProtKB">
        <authorList>
            <consortium name="WormBaseParasite"/>
        </authorList>
    </citation>
    <scope>IDENTIFICATION</scope>
    <source>
        <strain evidence="3">Puerto Rican</strain>
    </source>
</reference>
<dbReference type="InParanoid" id="A0A5K4EXM3"/>
<dbReference type="ExpressionAtlas" id="A0A5K4EXM3">
    <property type="expression patterns" value="baseline"/>
</dbReference>